<organism evidence="4 5">
    <name type="scientific">Lymnaea stagnalis</name>
    <name type="common">Great pond snail</name>
    <name type="synonym">Helix stagnalis</name>
    <dbReference type="NCBI Taxonomy" id="6523"/>
    <lineage>
        <taxon>Eukaryota</taxon>
        <taxon>Metazoa</taxon>
        <taxon>Spiralia</taxon>
        <taxon>Lophotrochozoa</taxon>
        <taxon>Mollusca</taxon>
        <taxon>Gastropoda</taxon>
        <taxon>Heterobranchia</taxon>
        <taxon>Euthyneura</taxon>
        <taxon>Panpulmonata</taxon>
        <taxon>Hygrophila</taxon>
        <taxon>Lymnaeoidea</taxon>
        <taxon>Lymnaeidae</taxon>
        <taxon>Lymnaea</taxon>
    </lineage>
</organism>
<feature type="region of interest" description="Disordered" evidence="1">
    <location>
        <begin position="691"/>
        <end position="724"/>
    </location>
</feature>
<evidence type="ECO:0000313" key="5">
    <source>
        <dbReference type="Proteomes" id="UP001497497"/>
    </source>
</evidence>
<feature type="compositionally biased region" description="Low complexity" evidence="1">
    <location>
        <begin position="621"/>
        <end position="632"/>
    </location>
</feature>
<dbReference type="InterPro" id="IPR036508">
    <property type="entry name" value="Chitin-bd_dom_sf"/>
</dbReference>
<dbReference type="PROSITE" id="PS50940">
    <property type="entry name" value="CHIT_BIND_II"/>
    <property type="match status" value="1"/>
</dbReference>
<dbReference type="AlphaFoldDB" id="A0AAV2HCG5"/>
<dbReference type="GO" id="GO:0008061">
    <property type="term" value="F:chitin binding"/>
    <property type="evidence" value="ECO:0007669"/>
    <property type="project" value="InterPro"/>
</dbReference>
<feature type="signal peptide" evidence="2">
    <location>
        <begin position="1"/>
        <end position="20"/>
    </location>
</feature>
<feature type="region of interest" description="Disordered" evidence="1">
    <location>
        <begin position="271"/>
        <end position="365"/>
    </location>
</feature>
<gene>
    <name evidence="4" type="ORF">GSLYS_00004324001</name>
</gene>
<feature type="region of interest" description="Disordered" evidence="1">
    <location>
        <begin position="84"/>
        <end position="110"/>
    </location>
</feature>
<feature type="chain" id="PRO_5043606815" description="Chitin-binding type-2 domain-containing protein" evidence="2">
    <location>
        <begin position="21"/>
        <end position="855"/>
    </location>
</feature>
<feature type="compositionally biased region" description="Basic residues" evidence="1">
    <location>
        <begin position="641"/>
        <end position="651"/>
    </location>
</feature>
<feature type="domain" description="Chitin-binding type-2" evidence="3">
    <location>
        <begin position="24"/>
        <end position="81"/>
    </location>
</feature>
<feature type="compositionally biased region" description="Polar residues" evidence="1">
    <location>
        <begin position="605"/>
        <end position="615"/>
    </location>
</feature>
<accession>A0AAV2HCG5</accession>
<evidence type="ECO:0000256" key="2">
    <source>
        <dbReference type="SAM" id="SignalP"/>
    </source>
</evidence>
<evidence type="ECO:0000256" key="1">
    <source>
        <dbReference type="SAM" id="MobiDB-lite"/>
    </source>
</evidence>
<reference evidence="4 5" key="1">
    <citation type="submission" date="2024-04" db="EMBL/GenBank/DDBJ databases">
        <authorList>
            <consortium name="Genoscope - CEA"/>
            <person name="William W."/>
        </authorList>
    </citation>
    <scope>NUCLEOTIDE SEQUENCE [LARGE SCALE GENOMIC DNA]</scope>
</reference>
<protein>
    <recommendedName>
        <fullName evidence="3">Chitin-binding type-2 domain-containing protein</fullName>
    </recommendedName>
</protein>
<evidence type="ECO:0000313" key="4">
    <source>
        <dbReference type="EMBL" id="CAL1530191.1"/>
    </source>
</evidence>
<dbReference type="InterPro" id="IPR002557">
    <property type="entry name" value="Chitin-bd_dom"/>
</dbReference>
<feature type="compositionally biased region" description="Polar residues" evidence="1">
    <location>
        <begin position="348"/>
        <end position="365"/>
    </location>
</feature>
<dbReference type="Proteomes" id="UP001497497">
    <property type="component" value="Unassembled WGS sequence"/>
</dbReference>
<name>A0AAV2HCG5_LYMST</name>
<evidence type="ECO:0000259" key="3">
    <source>
        <dbReference type="PROSITE" id="PS50940"/>
    </source>
</evidence>
<feature type="compositionally biased region" description="Low complexity" evidence="1">
    <location>
        <begin position="271"/>
        <end position="329"/>
    </location>
</feature>
<keyword evidence="5" id="KW-1185">Reference proteome</keyword>
<dbReference type="GO" id="GO:0005576">
    <property type="term" value="C:extracellular region"/>
    <property type="evidence" value="ECO:0007669"/>
    <property type="project" value="InterPro"/>
</dbReference>
<dbReference type="EMBL" id="CAXITT010000064">
    <property type="protein sequence ID" value="CAL1530191.1"/>
    <property type="molecule type" value="Genomic_DNA"/>
</dbReference>
<feature type="compositionally biased region" description="Polar residues" evidence="1">
    <location>
        <begin position="330"/>
        <end position="339"/>
    </location>
</feature>
<feature type="region of interest" description="Disordered" evidence="1">
    <location>
        <begin position="600"/>
        <end position="666"/>
    </location>
</feature>
<proteinExistence type="predicted"/>
<feature type="compositionally biased region" description="Low complexity" evidence="1">
    <location>
        <begin position="98"/>
        <end position="110"/>
    </location>
</feature>
<sequence>MIVLCLRLAAAVLIVTLVEGQARPFQCQARQGREPNLSDDACATYYVCSNYSGQLRRCQNSQQFDFSDRTCKGDSEVWCNQQLRTSRRRQTTPNPKVNTTAAPENTTAPAAPTARDGLVNLLGALFPQLANNPAGVPGIVGLQGNAPGGIVGLVGNAGLIPGAFGQPDGGPLGDGVAGPFGLRGVVPQQANQIPVFINAQAAYPNAVQFPAASGVNGNVQNPGLEVQGAGGMLGGNGFGQLQPNNGNPQVNPLLSNGFNIIQIQPNQAFPAQPNQAFPAQPNQAFPAQPKQAFPAQPNQAYPAQPNQAYPAQPNQQQQQRRPDQVYVQQSPTLPQQPSYRGNAPTAPNPGQLQPNLNVGQQNQLGVNPPPALHNLVPGVAGQFGTLPPNDNQGIPGQAEPRNNYIDHPITVTDITPDGPAEFFPKIFNTSQTSLYHENETAPATESDRPRVYNVASGQVLNESESTLDESTIPRELFRAGREARENYRNVNGRTDDILDLNDYLERALQGVLKNAGKIIATKRKKSGSDSQTDHELLKININKLASNLISDYAKIKPLLTSTFAIHFQEALHQGRLDDALHIFKLAGGLTKKILASGQVHREVSTDPTLTGTQTDFETRNSSASGPESSQSSPTRDEQFTKKKPSSFKSHKTPNDPSRFRHSMVSGAGKYSQPVILKTDLRSTNFWKPSGLKVRKRQRSNTLGYRTSRPRSSGAHLDSSGAHLDASGNILQENDRSIMRNHQTLHEGANVRLTVGKEYTLEVNDLQLPMKLNLDSKRLHLSLGQKQEESYQRYRVNRRSNVYTKPVTAESSHFRVQSKQPQNESNFLDNYAERVKSQWWYYPEHFNRRRHWPRQF</sequence>
<comment type="caution">
    <text evidence="4">The sequence shown here is derived from an EMBL/GenBank/DDBJ whole genome shotgun (WGS) entry which is preliminary data.</text>
</comment>
<keyword evidence="2" id="KW-0732">Signal</keyword>
<dbReference type="SUPFAM" id="SSF57625">
    <property type="entry name" value="Invertebrate chitin-binding proteins"/>
    <property type="match status" value="1"/>
</dbReference>